<evidence type="ECO:0000313" key="1">
    <source>
        <dbReference type="EMBL" id="PKY57361.1"/>
    </source>
</evidence>
<name>A0A2I1HEN4_9GLOM</name>
<dbReference type="AlphaFoldDB" id="A0A2I1HEN4"/>
<gene>
    <name evidence="1" type="ORF">RhiirA4_478365</name>
</gene>
<dbReference type="VEuPathDB" id="FungiDB:RhiirA1_540502"/>
<proteinExistence type="predicted"/>
<organism evidence="1 2">
    <name type="scientific">Rhizophagus irregularis</name>
    <dbReference type="NCBI Taxonomy" id="588596"/>
    <lineage>
        <taxon>Eukaryota</taxon>
        <taxon>Fungi</taxon>
        <taxon>Fungi incertae sedis</taxon>
        <taxon>Mucoromycota</taxon>
        <taxon>Glomeromycotina</taxon>
        <taxon>Glomeromycetes</taxon>
        <taxon>Glomerales</taxon>
        <taxon>Glomeraceae</taxon>
        <taxon>Rhizophagus</taxon>
    </lineage>
</organism>
<dbReference type="VEuPathDB" id="FungiDB:FUN_000099"/>
<sequence>MDVVVMGDFNEHNNHQNGSDAETIFLDMLTEMNLTDVHLQFNAHTSFQISHIKNKLENEEWSIIAEKVEEKMKQGTIFNDASIEENDLIWERLKSDIVAEIDHVIKEKKSKEICDWKKRSGRKRTKEKRLIQEYKNNVKRFTKLDNWDKVTKEVKIDDKFEDEDKMKMVSSKIRKMKNVIISNFKSYEEKKLSEEIGAKIGYRENLMTTDLGEMIKRVMNKRREQIKIESCQKILDDRVQMVTNHEEIKKEVVEHYKNWTRSRSFDEKEYEIIG</sequence>
<dbReference type="Proteomes" id="UP000234323">
    <property type="component" value="Unassembled WGS sequence"/>
</dbReference>
<protein>
    <recommendedName>
        <fullName evidence="3">Endonuclease/exonuclease/phosphatase domain-containing protein</fullName>
    </recommendedName>
</protein>
<dbReference type="EMBL" id="LLXI01002524">
    <property type="protein sequence ID" value="PKY57361.1"/>
    <property type="molecule type" value="Genomic_DNA"/>
</dbReference>
<evidence type="ECO:0000313" key="2">
    <source>
        <dbReference type="Proteomes" id="UP000234323"/>
    </source>
</evidence>
<evidence type="ECO:0008006" key="3">
    <source>
        <dbReference type="Google" id="ProtNLM"/>
    </source>
</evidence>
<accession>A0A2I1HEN4</accession>
<comment type="caution">
    <text evidence="1">The sequence shown here is derived from an EMBL/GenBank/DDBJ whole genome shotgun (WGS) entry which is preliminary data.</text>
</comment>
<keyword evidence="2" id="KW-1185">Reference proteome</keyword>
<dbReference type="VEuPathDB" id="FungiDB:RhiirFUN_013386"/>
<reference evidence="1 2" key="1">
    <citation type="submission" date="2015-10" db="EMBL/GenBank/DDBJ databases">
        <title>Genome analyses suggest a sexual origin of heterokaryosis in a supposedly ancient asexual fungus.</title>
        <authorList>
            <person name="Ropars J."/>
            <person name="Sedzielewska K."/>
            <person name="Noel J."/>
            <person name="Charron P."/>
            <person name="Farinelli L."/>
            <person name="Marton T."/>
            <person name="Kruger M."/>
            <person name="Pelin A."/>
            <person name="Brachmann A."/>
            <person name="Corradi N."/>
        </authorList>
    </citation>
    <scope>NUCLEOTIDE SEQUENCE [LARGE SCALE GENOMIC DNA]</scope>
    <source>
        <strain evidence="1 2">A4</strain>
    </source>
</reference>